<dbReference type="EMBL" id="APRW01000014">
    <property type="protein sequence ID" value="ENX20197.1"/>
    <property type="molecule type" value="Genomic_DNA"/>
</dbReference>
<reference evidence="2 3" key="1">
    <citation type="submission" date="2013-02" db="EMBL/GenBank/DDBJ databases">
        <title>The Genome Sequence of Acinetobacter sp. NIPH 2168.</title>
        <authorList>
            <consortium name="The Broad Institute Genome Sequencing Platform"/>
            <consortium name="The Broad Institute Genome Sequencing Center for Infectious Disease"/>
            <person name="Cerqueira G."/>
            <person name="Feldgarden M."/>
            <person name="Courvalin P."/>
            <person name="Perichon B."/>
            <person name="Grillot-Courvalin C."/>
            <person name="Clermont D."/>
            <person name="Rocha E."/>
            <person name="Yoon E.-J."/>
            <person name="Nemec A."/>
            <person name="Walker B."/>
            <person name="Young S.K."/>
            <person name="Zeng Q."/>
            <person name="Gargeya S."/>
            <person name="Fitzgerald M."/>
            <person name="Haas B."/>
            <person name="Abouelleil A."/>
            <person name="Alvarado L."/>
            <person name="Arachchi H.M."/>
            <person name="Berlin A.M."/>
            <person name="Chapman S.B."/>
            <person name="Dewar J."/>
            <person name="Goldberg J."/>
            <person name="Griggs A."/>
            <person name="Gujja S."/>
            <person name="Hansen M."/>
            <person name="Howarth C."/>
            <person name="Imamovic A."/>
            <person name="Larimer J."/>
            <person name="McCowan C."/>
            <person name="Murphy C."/>
            <person name="Neiman D."/>
            <person name="Pearson M."/>
            <person name="Priest M."/>
            <person name="Roberts A."/>
            <person name="Saif S."/>
            <person name="Shea T."/>
            <person name="Sisk P."/>
            <person name="Sykes S."/>
            <person name="Wortman J."/>
            <person name="Nusbaum C."/>
            <person name="Birren B."/>
        </authorList>
    </citation>
    <scope>NUCLEOTIDE SEQUENCE [LARGE SCALE GENOMIC DNA]</scope>
    <source>
        <strain evidence="2 3">NIPH 2168</strain>
    </source>
</reference>
<protein>
    <submittedName>
        <fullName evidence="2">Uncharacterized protein</fullName>
    </submittedName>
</protein>
<dbReference type="Proteomes" id="UP000013173">
    <property type="component" value="Unassembled WGS sequence"/>
</dbReference>
<keyword evidence="1" id="KW-0472">Membrane</keyword>
<evidence type="ECO:0000313" key="2">
    <source>
        <dbReference type="EMBL" id="ENX20197.1"/>
    </source>
</evidence>
<dbReference type="HOGENOM" id="CLU_2679289_0_0_6"/>
<organism evidence="2 3">
    <name type="scientific">Acinetobacter vivianii</name>
    <dbReference type="NCBI Taxonomy" id="1776742"/>
    <lineage>
        <taxon>Bacteria</taxon>
        <taxon>Pseudomonadati</taxon>
        <taxon>Pseudomonadota</taxon>
        <taxon>Gammaproteobacteria</taxon>
        <taxon>Moraxellales</taxon>
        <taxon>Moraxellaceae</taxon>
        <taxon>Acinetobacter</taxon>
    </lineage>
</organism>
<keyword evidence="1" id="KW-0812">Transmembrane</keyword>
<sequence length="74" mass="8691">MRIWLTMVITWSWYCFINKEYAANLSKPLLEQLDIIPTNHFFACVIVFALIYPVVNMVLGFVDTYAKKKELSKT</sequence>
<dbReference type="PATRIC" id="fig|1217706.3.peg.3036"/>
<dbReference type="RefSeq" id="WP_005259527.1">
    <property type="nucleotide sequence ID" value="NZ_BMDR01000002.1"/>
</dbReference>
<gene>
    <name evidence="2" type="ORF">F892_03120</name>
</gene>
<name>N9PZJ8_9GAMM</name>
<evidence type="ECO:0000256" key="1">
    <source>
        <dbReference type="SAM" id="Phobius"/>
    </source>
</evidence>
<dbReference type="GeneID" id="303682638"/>
<dbReference type="AlphaFoldDB" id="N9PZJ8"/>
<proteinExistence type="predicted"/>
<comment type="caution">
    <text evidence="2">The sequence shown here is derived from an EMBL/GenBank/DDBJ whole genome shotgun (WGS) entry which is preliminary data.</text>
</comment>
<feature type="transmembrane region" description="Helical" evidence="1">
    <location>
        <begin position="40"/>
        <end position="62"/>
    </location>
</feature>
<evidence type="ECO:0000313" key="3">
    <source>
        <dbReference type="Proteomes" id="UP000013173"/>
    </source>
</evidence>
<accession>N9PZJ8</accession>
<keyword evidence="1" id="KW-1133">Transmembrane helix</keyword>
<keyword evidence="3" id="KW-1185">Reference proteome</keyword>